<dbReference type="InterPro" id="IPR019927">
    <property type="entry name" value="Ribosomal_uL3_bac/org-type"/>
</dbReference>
<dbReference type="InterPro" id="IPR000597">
    <property type="entry name" value="Ribosomal_uL3"/>
</dbReference>
<evidence type="ECO:0000256" key="7">
    <source>
        <dbReference type="HAMAP-Rule" id="MF_01325"/>
    </source>
</evidence>
<dbReference type="GO" id="GO:0003735">
    <property type="term" value="F:structural constituent of ribosome"/>
    <property type="evidence" value="ECO:0007669"/>
    <property type="project" value="UniProtKB-UniRule"/>
</dbReference>
<sequence length="228" mass="24622">MTKGILGRKVGMTQVFTESGELIAVTAVEATPNVVLQVKNAETDGYSAIQLGYQDKRTVLSNKPEQGHASKANTTPKRYIREIRNAGDEFNVGDEIKVDTFQAGEYVDVTGITKGHGFQGAIKRLGQSRGPMTHGSRYHRRPGSMGAIINRVFKGKLLPGRMGNNKRTMQNIAIVHVDVENNLLLLKGNVPGANKSLLTIKSTVKVNAKHPEVKMANASASAANSEEA</sequence>
<name>A0A6P2CRG7_9LACO</name>
<protein>
    <recommendedName>
        <fullName evidence="6 7">Large ribosomal subunit protein uL3</fullName>
    </recommendedName>
</protein>
<dbReference type="InterPro" id="IPR019926">
    <property type="entry name" value="Ribosomal_uL3_CS"/>
</dbReference>
<dbReference type="Gene3D" id="3.30.160.810">
    <property type="match status" value="1"/>
</dbReference>
<dbReference type="OrthoDB" id="9806135at2"/>
<evidence type="ECO:0000256" key="8">
    <source>
        <dbReference type="RuleBase" id="RU003905"/>
    </source>
</evidence>
<gene>
    <name evidence="7" type="primary">rplC</name>
    <name evidence="10" type="ORF">ESZ47_06105</name>
</gene>
<keyword evidence="2 7" id="KW-0699">rRNA-binding</keyword>
<dbReference type="Gene3D" id="2.40.30.10">
    <property type="entry name" value="Translation factors"/>
    <property type="match status" value="1"/>
</dbReference>
<comment type="subunit">
    <text evidence="7 9">Part of the 50S ribosomal subunit. Forms a cluster with proteins L14 and L19.</text>
</comment>
<dbReference type="Proteomes" id="UP000442244">
    <property type="component" value="Unassembled WGS sequence"/>
</dbReference>
<dbReference type="PANTHER" id="PTHR11229">
    <property type="entry name" value="50S RIBOSOMAL PROTEIN L3"/>
    <property type="match status" value="1"/>
</dbReference>
<accession>A0A6P2CRG7</accession>
<keyword evidence="11" id="KW-1185">Reference proteome</keyword>
<comment type="caution">
    <text evidence="10">The sequence shown here is derived from an EMBL/GenBank/DDBJ whole genome shotgun (WGS) entry which is preliminary data.</text>
</comment>
<dbReference type="GO" id="GO:0022625">
    <property type="term" value="C:cytosolic large ribosomal subunit"/>
    <property type="evidence" value="ECO:0007669"/>
    <property type="project" value="TreeGrafter"/>
</dbReference>
<evidence type="ECO:0000256" key="2">
    <source>
        <dbReference type="ARBA" id="ARBA00022730"/>
    </source>
</evidence>
<evidence type="ECO:0000256" key="9">
    <source>
        <dbReference type="RuleBase" id="RU003906"/>
    </source>
</evidence>
<evidence type="ECO:0000256" key="3">
    <source>
        <dbReference type="ARBA" id="ARBA00022884"/>
    </source>
</evidence>
<dbReference type="NCBIfam" id="TIGR03625">
    <property type="entry name" value="L3_bact"/>
    <property type="match status" value="1"/>
</dbReference>
<dbReference type="GO" id="GO:0006412">
    <property type="term" value="P:translation"/>
    <property type="evidence" value="ECO:0007669"/>
    <property type="project" value="UniProtKB-UniRule"/>
</dbReference>
<organism evidence="10 11">
    <name type="scientific">Leuconostoc litchii</name>
    <dbReference type="NCBI Taxonomy" id="1981069"/>
    <lineage>
        <taxon>Bacteria</taxon>
        <taxon>Bacillati</taxon>
        <taxon>Bacillota</taxon>
        <taxon>Bacilli</taxon>
        <taxon>Lactobacillales</taxon>
        <taxon>Lactobacillaceae</taxon>
        <taxon>Leuconostoc</taxon>
    </lineage>
</organism>
<comment type="function">
    <text evidence="7 9">One of the primary rRNA binding proteins, it binds directly near the 3'-end of the 23S rRNA, where it nucleates assembly of the 50S subunit.</text>
</comment>
<keyword evidence="4 7" id="KW-0689">Ribosomal protein</keyword>
<dbReference type="EMBL" id="SDGY01000001">
    <property type="protein sequence ID" value="TYC47702.1"/>
    <property type="molecule type" value="Genomic_DNA"/>
</dbReference>
<evidence type="ECO:0000256" key="4">
    <source>
        <dbReference type="ARBA" id="ARBA00022980"/>
    </source>
</evidence>
<dbReference type="FunFam" id="3.30.160.810:FF:000002">
    <property type="entry name" value="50S ribosomal protein L3"/>
    <property type="match status" value="1"/>
</dbReference>
<dbReference type="SUPFAM" id="SSF50447">
    <property type="entry name" value="Translation proteins"/>
    <property type="match status" value="1"/>
</dbReference>
<dbReference type="RefSeq" id="WP_148605661.1">
    <property type="nucleotide sequence ID" value="NZ_BSUV01000001.1"/>
</dbReference>
<dbReference type="InterPro" id="IPR009000">
    <property type="entry name" value="Transl_B-barrel_sf"/>
</dbReference>
<evidence type="ECO:0000256" key="6">
    <source>
        <dbReference type="ARBA" id="ARBA00035243"/>
    </source>
</evidence>
<dbReference type="Pfam" id="PF00297">
    <property type="entry name" value="Ribosomal_L3"/>
    <property type="match status" value="1"/>
</dbReference>
<dbReference type="PROSITE" id="PS00474">
    <property type="entry name" value="RIBOSOMAL_L3"/>
    <property type="match status" value="1"/>
</dbReference>
<dbReference type="FunFam" id="2.40.30.10:FF:000004">
    <property type="entry name" value="50S ribosomal protein L3"/>
    <property type="match status" value="1"/>
</dbReference>
<keyword evidence="5 7" id="KW-0687">Ribonucleoprotein</keyword>
<comment type="similarity">
    <text evidence="1 7 8">Belongs to the universal ribosomal protein uL3 family.</text>
</comment>
<evidence type="ECO:0000313" key="11">
    <source>
        <dbReference type="Proteomes" id="UP000442244"/>
    </source>
</evidence>
<dbReference type="PANTHER" id="PTHR11229:SF16">
    <property type="entry name" value="LARGE RIBOSOMAL SUBUNIT PROTEIN UL3C"/>
    <property type="match status" value="1"/>
</dbReference>
<evidence type="ECO:0000313" key="10">
    <source>
        <dbReference type="EMBL" id="TYC47702.1"/>
    </source>
</evidence>
<proteinExistence type="inferred from homology"/>
<dbReference type="GO" id="GO:0019843">
    <property type="term" value="F:rRNA binding"/>
    <property type="evidence" value="ECO:0007669"/>
    <property type="project" value="UniProtKB-UniRule"/>
</dbReference>
<dbReference type="HAMAP" id="MF_01325_B">
    <property type="entry name" value="Ribosomal_uL3_B"/>
    <property type="match status" value="1"/>
</dbReference>
<evidence type="ECO:0000256" key="1">
    <source>
        <dbReference type="ARBA" id="ARBA00006540"/>
    </source>
</evidence>
<evidence type="ECO:0000256" key="5">
    <source>
        <dbReference type="ARBA" id="ARBA00023274"/>
    </source>
</evidence>
<dbReference type="AlphaFoldDB" id="A0A6P2CRG7"/>
<reference evidence="10 11" key="1">
    <citation type="submission" date="2019-01" db="EMBL/GenBank/DDBJ databases">
        <title>Leuconostoc litchii sp. nov., a novel lactic acid bacterium isolated from lychee.</title>
        <authorList>
            <person name="Wang L.-T."/>
        </authorList>
    </citation>
    <scope>NUCLEOTIDE SEQUENCE [LARGE SCALE GENOMIC DNA]</scope>
    <source>
        <strain evidence="10 11">MB7</strain>
    </source>
</reference>
<keyword evidence="3 7" id="KW-0694">RNA-binding</keyword>